<dbReference type="Proteomes" id="UP000694844">
    <property type="component" value="Chromosome 7"/>
</dbReference>
<name>A0A8B8AVE9_CRAVI</name>
<dbReference type="GeneID" id="111104525"/>
<proteinExistence type="predicted"/>
<dbReference type="SUPFAM" id="SSF50494">
    <property type="entry name" value="Trypsin-like serine proteases"/>
    <property type="match status" value="1"/>
</dbReference>
<dbReference type="InterPro" id="IPR009003">
    <property type="entry name" value="Peptidase_S1_PA"/>
</dbReference>
<dbReference type="RefSeq" id="XP_022294234.1">
    <property type="nucleotide sequence ID" value="XM_022438526.1"/>
</dbReference>
<sequence>MENSNPNVLTIKPTPRCIMEFFLVHVEKPENVSTLSKAILNAVNLEAKMDRIRFFPEQLELRKTFPDSSERLEPGIVFIFEVDVVCKNNKLQILEKDPSKREQFFLFDSTFATKVIWIRSTSVHVVDAKLRVYEEYESLMVSKNILIQHEFEKHDDICKSSGIQKLKSASDSIQSIAVNMPVNHIKTILQNAVKKDLSKKNIQGICHEVILHNEKDCIGNCKSTEYICRSQKTVRKIKENLVLETLKEIAKKIGSNVCKWILNCIDTNIQTNLDREFSEIRNNISDKLYGEFEVYITEVCIYSVFQSVYETMYSLWAYVVTFVWSVDVNSKRWRDEIAHEIYEKICEKKEGITRNLLLHIQPLCTETVEVLSKLSSKLDVYAEMIVPSDQEALVKQWKRRKVIGDRESLMKKYPSILAFTAGTKKGHSVVKIFLDHDDREAKEHFEKECQRFSESVLHFEYHTKPHDEESESLKGIPIDKSTHIIDRNKRKEIGNIIKMEYQRLLANHSMIIGIGVGLVARNGFDEPCIVLCCLDNLLVPFGEQKLPSLLEGYPVDIREDFVMFGHCSNCPSVNNGCSIGRHSSIQTGSVGFLVKSNNPTSSQKNGFLTAAHVAVECFPELHDDNALLSEHPLYNTTNKIVHPSWNDNNYQNNIIGRVSEAFCGNFGTEKTGIDAALVELYEQNMTDPSNHFELQMAEEEELTFDGTTYVEKTGRTTGKTIGKLFCENFVVSVQNKFCNGNFYVFNDCYAIIDDGTDFFMLGDSGSGVFVLDKKKNSLNPLGIAFARYNSHTAVCRIKKIVDAFNCSMCHEDEPMDVS</sequence>
<reference evidence="2" key="1">
    <citation type="submission" date="2025-08" db="UniProtKB">
        <authorList>
            <consortium name="RefSeq"/>
        </authorList>
    </citation>
    <scope>IDENTIFICATION</scope>
    <source>
        <tissue evidence="2">Whole sample</tissue>
    </source>
</reference>
<dbReference type="OrthoDB" id="6158736at2759"/>
<evidence type="ECO:0000313" key="2">
    <source>
        <dbReference type="RefSeq" id="XP_022294234.1"/>
    </source>
</evidence>
<dbReference type="AlphaFoldDB" id="A0A8B8AVE9"/>
<accession>A0A8B8AVE9</accession>
<organism evidence="1 2">
    <name type="scientific">Crassostrea virginica</name>
    <name type="common">Eastern oyster</name>
    <dbReference type="NCBI Taxonomy" id="6565"/>
    <lineage>
        <taxon>Eukaryota</taxon>
        <taxon>Metazoa</taxon>
        <taxon>Spiralia</taxon>
        <taxon>Lophotrochozoa</taxon>
        <taxon>Mollusca</taxon>
        <taxon>Bivalvia</taxon>
        <taxon>Autobranchia</taxon>
        <taxon>Pteriomorphia</taxon>
        <taxon>Ostreida</taxon>
        <taxon>Ostreoidea</taxon>
        <taxon>Ostreidae</taxon>
        <taxon>Crassostrea</taxon>
    </lineage>
</organism>
<dbReference type="KEGG" id="cvn:111104525"/>
<protein>
    <submittedName>
        <fullName evidence="2">Uncharacterized protein LOC111104525</fullName>
    </submittedName>
</protein>
<gene>
    <name evidence="2" type="primary">LOC111104525</name>
</gene>
<keyword evidence="1" id="KW-1185">Reference proteome</keyword>
<evidence type="ECO:0000313" key="1">
    <source>
        <dbReference type="Proteomes" id="UP000694844"/>
    </source>
</evidence>